<evidence type="ECO:0000256" key="3">
    <source>
        <dbReference type="ARBA" id="ARBA00022553"/>
    </source>
</evidence>
<dbReference type="Pfam" id="PF02518">
    <property type="entry name" value="HATPase_c"/>
    <property type="match status" value="1"/>
</dbReference>
<dbReference type="GO" id="GO:0009927">
    <property type="term" value="F:histidine phosphotransfer kinase activity"/>
    <property type="evidence" value="ECO:0007669"/>
    <property type="project" value="TreeGrafter"/>
</dbReference>
<evidence type="ECO:0000259" key="6">
    <source>
        <dbReference type="PROSITE" id="PS50109"/>
    </source>
</evidence>
<keyword evidence="4" id="KW-0808">Transferase</keyword>
<evidence type="ECO:0000256" key="5">
    <source>
        <dbReference type="ARBA" id="ARBA00022777"/>
    </source>
</evidence>
<feature type="domain" description="Histidine kinase" evidence="6">
    <location>
        <begin position="1"/>
        <end position="170"/>
    </location>
</feature>
<dbReference type="InterPro" id="IPR005467">
    <property type="entry name" value="His_kinase_dom"/>
</dbReference>
<dbReference type="PROSITE" id="PS50109">
    <property type="entry name" value="HIS_KIN"/>
    <property type="match status" value="1"/>
</dbReference>
<sequence>KISFLEFSKKERGKTEYKFEEVNITSLVNMAINDLDYWLVEKGFTLQTQVEDNVTATADPDALKQAFINLLNNAIKFSRNRKEILVGLRKDDKTVMIEVEDKGIGIPEDQQGLIFESFYRVGQKDAEDISGTGLGLTVVKEIVEAHHGKILVESKLNEGSKFSIILNSIQEKT</sequence>
<evidence type="ECO:0000313" key="7">
    <source>
        <dbReference type="EMBL" id="GAH63168.1"/>
    </source>
</evidence>
<keyword evidence="3" id="KW-0597">Phosphoprotein</keyword>
<dbReference type="AlphaFoldDB" id="X1J041"/>
<dbReference type="EC" id="2.7.13.3" evidence="2"/>
<dbReference type="CDD" id="cd00075">
    <property type="entry name" value="HATPase"/>
    <property type="match status" value="1"/>
</dbReference>
<organism evidence="7">
    <name type="scientific">marine sediment metagenome</name>
    <dbReference type="NCBI Taxonomy" id="412755"/>
    <lineage>
        <taxon>unclassified sequences</taxon>
        <taxon>metagenomes</taxon>
        <taxon>ecological metagenomes</taxon>
    </lineage>
</organism>
<evidence type="ECO:0000256" key="1">
    <source>
        <dbReference type="ARBA" id="ARBA00000085"/>
    </source>
</evidence>
<name>X1J041_9ZZZZ</name>
<dbReference type="InterPro" id="IPR036890">
    <property type="entry name" value="HATPase_C_sf"/>
</dbReference>
<proteinExistence type="predicted"/>
<gene>
    <name evidence="7" type="ORF">S03H2_46327</name>
</gene>
<protein>
    <recommendedName>
        <fullName evidence="2">histidine kinase</fullName>
        <ecNumber evidence="2">2.7.13.3</ecNumber>
    </recommendedName>
</protein>
<dbReference type="PANTHER" id="PTHR43047:SF72">
    <property type="entry name" value="OSMOSENSING HISTIDINE PROTEIN KINASE SLN1"/>
    <property type="match status" value="1"/>
</dbReference>
<dbReference type="SMART" id="SM00387">
    <property type="entry name" value="HATPase_c"/>
    <property type="match status" value="1"/>
</dbReference>
<dbReference type="InterPro" id="IPR003594">
    <property type="entry name" value="HATPase_dom"/>
</dbReference>
<accession>X1J041</accession>
<dbReference type="GO" id="GO:0000155">
    <property type="term" value="F:phosphorelay sensor kinase activity"/>
    <property type="evidence" value="ECO:0007669"/>
    <property type="project" value="TreeGrafter"/>
</dbReference>
<dbReference type="PANTHER" id="PTHR43047">
    <property type="entry name" value="TWO-COMPONENT HISTIDINE PROTEIN KINASE"/>
    <property type="match status" value="1"/>
</dbReference>
<reference evidence="7" key="1">
    <citation type="journal article" date="2014" name="Front. Microbiol.">
        <title>High frequency of phylogenetically diverse reductive dehalogenase-homologous genes in deep subseafloor sedimentary metagenomes.</title>
        <authorList>
            <person name="Kawai M."/>
            <person name="Futagami T."/>
            <person name="Toyoda A."/>
            <person name="Takaki Y."/>
            <person name="Nishi S."/>
            <person name="Hori S."/>
            <person name="Arai W."/>
            <person name="Tsubouchi T."/>
            <person name="Morono Y."/>
            <person name="Uchiyama I."/>
            <person name="Ito T."/>
            <person name="Fujiyama A."/>
            <person name="Inagaki F."/>
            <person name="Takami H."/>
        </authorList>
    </citation>
    <scope>NUCLEOTIDE SEQUENCE</scope>
    <source>
        <strain evidence="7">Expedition CK06-06</strain>
    </source>
</reference>
<evidence type="ECO:0000256" key="2">
    <source>
        <dbReference type="ARBA" id="ARBA00012438"/>
    </source>
</evidence>
<comment type="caution">
    <text evidence="7">The sequence shown here is derived from an EMBL/GenBank/DDBJ whole genome shotgun (WGS) entry which is preliminary data.</text>
</comment>
<keyword evidence="5" id="KW-0418">Kinase</keyword>
<dbReference type="SUPFAM" id="SSF55874">
    <property type="entry name" value="ATPase domain of HSP90 chaperone/DNA topoisomerase II/histidine kinase"/>
    <property type="match status" value="1"/>
</dbReference>
<dbReference type="Gene3D" id="3.30.565.10">
    <property type="entry name" value="Histidine kinase-like ATPase, C-terminal domain"/>
    <property type="match status" value="1"/>
</dbReference>
<feature type="non-terminal residue" evidence="7">
    <location>
        <position position="1"/>
    </location>
</feature>
<dbReference type="PRINTS" id="PR00344">
    <property type="entry name" value="BCTRLSENSOR"/>
</dbReference>
<dbReference type="InterPro" id="IPR004358">
    <property type="entry name" value="Sig_transdc_His_kin-like_C"/>
</dbReference>
<evidence type="ECO:0000256" key="4">
    <source>
        <dbReference type="ARBA" id="ARBA00022679"/>
    </source>
</evidence>
<comment type="catalytic activity">
    <reaction evidence="1">
        <text>ATP + protein L-histidine = ADP + protein N-phospho-L-histidine.</text>
        <dbReference type="EC" id="2.7.13.3"/>
    </reaction>
</comment>
<dbReference type="FunFam" id="3.30.565.10:FF:000006">
    <property type="entry name" value="Sensor histidine kinase WalK"/>
    <property type="match status" value="1"/>
</dbReference>
<dbReference type="EMBL" id="BARU01029079">
    <property type="protein sequence ID" value="GAH63168.1"/>
    <property type="molecule type" value="Genomic_DNA"/>
</dbReference>
<dbReference type="GO" id="GO:0005886">
    <property type="term" value="C:plasma membrane"/>
    <property type="evidence" value="ECO:0007669"/>
    <property type="project" value="TreeGrafter"/>
</dbReference>